<keyword evidence="3" id="KW-1185">Reference proteome</keyword>
<dbReference type="Pfam" id="PF00565">
    <property type="entry name" value="SNase"/>
    <property type="match status" value="1"/>
</dbReference>
<evidence type="ECO:0000259" key="1">
    <source>
        <dbReference type="SMART" id="SM00318"/>
    </source>
</evidence>
<dbReference type="InterPro" id="IPR035437">
    <property type="entry name" value="SNase_OB-fold_sf"/>
</dbReference>
<dbReference type="Proteomes" id="UP000252419">
    <property type="component" value="Unassembled WGS sequence"/>
</dbReference>
<evidence type="ECO:0000313" key="2">
    <source>
        <dbReference type="EMBL" id="RCK03668.1"/>
    </source>
</evidence>
<reference evidence="2 3" key="1">
    <citation type="submission" date="2014-07" db="EMBL/GenBank/DDBJ databases">
        <title>Draft genome sequence of Thalassospira xianhensis P-4 (MCCC 1A02616).</title>
        <authorList>
            <person name="Lai Q."/>
            <person name="Shao Z."/>
        </authorList>
    </citation>
    <scope>NUCLEOTIDE SEQUENCE [LARGE SCALE GENOMIC DNA]</scope>
    <source>
        <strain evidence="2 3">MCCC 1A02616</strain>
    </source>
</reference>
<proteinExistence type="predicted"/>
<gene>
    <name evidence="2" type="ORF">TH5_24195</name>
</gene>
<feature type="domain" description="TNase-like" evidence="1">
    <location>
        <begin position="46"/>
        <end position="169"/>
    </location>
</feature>
<name>A0A367U640_9PROT</name>
<sequence length="197" mass="21535">MKSAIATFTDTSGADMPAAPFVRAACLSVAIWATLSAPVHADPDFDELVGKARAVDGDTLEFGFKRVDLWGADALERFQKCLVNGQTTACGADAWQVITNLIAAGPITCKVQGKNRYHRNMAICRNANGQDIGQGLIARGMAVARTDEMPSYGSVENSARQSRAGAWAGQFIDPLLWRRGERLPEHQTEVRRWQRDE</sequence>
<evidence type="ECO:0000313" key="3">
    <source>
        <dbReference type="Proteomes" id="UP000252419"/>
    </source>
</evidence>
<organism evidence="2 3">
    <name type="scientific">Thalassospira xianhensis MCCC 1A02616</name>
    <dbReference type="NCBI Taxonomy" id="1177929"/>
    <lineage>
        <taxon>Bacteria</taxon>
        <taxon>Pseudomonadati</taxon>
        <taxon>Pseudomonadota</taxon>
        <taxon>Alphaproteobacteria</taxon>
        <taxon>Rhodospirillales</taxon>
        <taxon>Thalassospiraceae</taxon>
        <taxon>Thalassospira</taxon>
    </lineage>
</organism>
<comment type="caution">
    <text evidence="2">The sequence shown here is derived from an EMBL/GenBank/DDBJ whole genome shotgun (WGS) entry which is preliminary data.</text>
</comment>
<dbReference type="Gene3D" id="2.40.50.90">
    <property type="match status" value="1"/>
</dbReference>
<dbReference type="InterPro" id="IPR016071">
    <property type="entry name" value="Staphylococal_nuclease_OB-fold"/>
</dbReference>
<dbReference type="EMBL" id="JPWA01000052">
    <property type="protein sequence ID" value="RCK03668.1"/>
    <property type="molecule type" value="Genomic_DNA"/>
</dbReference>
<accession>A0A367U640</accession>
<dbReference type="AlphaFoldDB" id="A0A367U640"/>
<dbReference type="SUPFAM" id="SSF50199">
    <property type="entry name" value="Staphylococcal nuclease"/>
    <property type="match status" value="1"/>
</dbReference>
<protein>
    <submittedName>
        <fullName evidence="2">Nuclease</fullName>
    </submittedName>
</protein>
<dbReference type="SMART" id="SM00318">
    <property type="entry name" value="SNc"/>
    <property type="match status" value="1"/>
</dbReference>